<proteinExistence type="predicted"/>
<dbReference type="Proteomes" id="UP000828390">
    <property type="component" value="Unassembled WGS sequence"/>
</dbReference>
<reference evidence="1" key="1">
    <citation type="journal article" date="2019" name="bioRxiv">
        <title>The Genome of the Zebra Mussel, Dreissena polymorpha: A Resource for Invasive Species Research.</title>
        <authorList>
            <person name="McCartney M.A."/>
            <person name="Auch B."/>
            <person name="Kono T."/>
            <person name="Mallez S."/>
            <person name="Zhang Y."/>
            <person name="Obille A."/>
            <person name="Becker A."/>
            <person name="Abrahante J.E."/>
            <person name="Garbe J."/>
            <person name="Badalamenti J.P."/>
            <person name="Herman A."/>
            <person name="Mangelson H."/>
            <person name="Liachko I."/>
            <person name="Sullivan S."/>
            <person name="Sone E.D."/>
            <person name="Koren S."/>
            <person name="Silverstein K.A.T."/>
            <person name="Beckman K.B."/>
            <person name="Gohl D.M."/>
        </authorList>
    </citation>
    <scope>NUCLEOTIDE SEQUENCE</scope>
    <source>
        <strain evidence="1">Duluth1</strain>
        <tissue evidence="1">Whole animal</tissue>
    </source>
</reference>
<evidence type="ECO:0000313" key="2">
    <source>
        <dbReference type="Proteomes" id="UP000828390"/>
    </source>
</evidence>
<reference evidence="1" key="2">
    <citation type="submission" date="2020-11" db="EMBL/GenBank/DDBJ databases">
        <authorList>
            <person name="McCartney M.A."/>
            <person name="Auch B."/>
            <person name="Kono T."/>
            <person name="Mallez S."/>
            <person name="Becker A."/>
            <person name="Gohl D.M."/>
            <person name="Silverstein K.A.T."/>
            <person name="Koren S."/>
            <person name="Bechman K.B."/>
            <person name="Herman A."/>
            <person name="Abrahante J.E."/>
            <person name="Garbe J."/>
        </authorList>
    </citation>
    <scope>NUCLEOTIDE SEQUENCE</scope>
    <source>
        <strain evidence="1">Duluth1</strain>
        <tissue evidence="1">Whole animal</tissue>
    </source>
</reference>
<protein>
    <submittedName>
        <fullName evidence="1">Uncharacterized protein</fullName>
    </submittedName>
</protein>
<dbReference type="AlphaFoldDB" id="A0A9D3YVL5"/>
<dbReference type="EMBL" id="JAIWYP010000015">
    <property type="protein sequence ID" value="KAH3704983.1"/>
    <property type="molecule type" value="Genomic_DNA"/>
</dbReference>
<comment type="caution">
    <text evidence="1">The sequence shown here is derived from an EMBL/GenBank/DDBJ whole genome shotgun (WGS) entry which is preliminary data.</text>
</comment>
<gene>
    <name evidence="1" type="ORF">DPMN_080045</name>
</gene>
<keyword evidence="2" id="KW-1185">Reference proteome</keyword>
<evidence type="ECO:0000313" key="1">
    <source>
        <dbReference type="EMBL" id="KAH3704983.1"/>
    </source>
</evidence>
<organism evidence="1 2">
    <name type="scientific">Dreissena polymorpha</name>
    <name type="common">Zebra mussel</name>
    <name type="synonym">Mytilus polymorpha</name>
    <dbReference type="NCBI Taxonomy" id="45954"/>
    <lineage>
        <taxon>Eukaryota</taxon>
        <taxon>Metazoa</taxon>
        <taxon>Spiralia</taxon>
        <taxon>Lophotrochozoa</taxon>
        <taxon>Mollusca</taxon>
        <taxon>Bivalvia</taxon>
        <taxon>Autobranchia</taxon>
        <taxon>Heteroconchia</taxon>
        <taxon>Euheterodonta</taxon>
        <taxon>Imparidentia</taxon>
        <taxon>Neoheterodontei</taxon>
        <taxon>Myida</taxon>
        <taxon>Dreissenoidea</taxon>
        <taxon>Dreissenidae</taxon>
        <taxon>Dreissena</taxon>
    </lineage>
</organism>
<name>A0A9D3YVL5_DREPO</name>
<accession>A0A9D3YVL5</accession>
<sequence length="150" mass="17742">MIKETFDKPSRQKKQFANYGSTRRRRISVSSLLSSKLGLRVEKEDIDIAQRIGKYHREKIRPVIVRFIRRQTKSDVMRNAKLLKGSGIFLNKDLTKLNAEDLETVERAWSFDGKLYARFRGKERSEIIDYEHFQTWLYKPLPKAHKSTPN</sequence>